<dbReference type="EMBL" id="BAABFA010000012">
    <property type="protein sequence ID" value="GAA4466581.1"/>
    <property type="molecule type" value="Genomic_DNA"/>
</dbReference>
<feature type="domain" description="Outer membrane protein beta-barrel" evidence="1">
    <location>
        <begin position="12"/>
        <end position="176"/>
    </location>
</feature>
<accession>A0ABP8NFP8</accession>
<keyword evidence="3" id="KW-1185">Reference proteome</keyword>
<sequence length="206" mass="24063">MPDHDDKLYYFGISFGFNYSVHRINYSTSFATTDTFKRIQPLWKPGFNMGLMGNLRLTSFIDLRFLPTLVFTEKRMRFEYGIPKDSIADRSIESIYMHLPIQFKFKSDRMKNFRFYGLAGGKFDYDLAANARSRRSDEFLKITPIDVGMEFGVGFEFFNPNFIFSPEIKLSQGFANQLFRDPELPLTNAIDRLSTRMIVISFHLEG</sequence>
<proteinExistence type="predicted"/>
<name>A0ABP8NFP8_9BACT</name>
<gene>
    <name evidence="2" type="ORF">GCM10023093_20930</name>
</gene>
<comment type="caution">
    <text evidence="2">The sequence shown here is derived from an EMBL/GenBank/DDBJ whole genome shotgun (WGS) entry which is preliminary data.</text>
</comment>
<dbReference type="Proteomes" id="UP001500067">
    <property type="component" value="Unassembled WGS sequence"/>
</dbReference>
<dbReference type="Pfam" id="PF13568">
    <property type="entry name" value="OMP_b-brl_2"/>
    <property type="match status" value="1"/>
</dbReference>
<dbReference type="InterPro" id="IPR025665">
    <property type="entry name" value="Beta-barrel_OMP_2"/>
</dbReference>
<evidence type="ECO:0000313" key="3">
    <source>
        <dbReference type="Proteomes" id="UP001500067"/>
    </source>
</evidence>
<evidence type="ECO:0000313" key="2">
    <source>
        <dbReference type="EMBL" id="GAA4466581.1"/>
    </source>
</evidence>
<reference evidence="3" key="1">
    <citation type="journal article" date="2019" name="Int. J. Syst. Evol. Microbiol.">
        <title>The Global Catalogue of Microorganisms (GCM) 10K type strain sequencing project: providing services to taxonomists for standard genome sequencing and annotation.</title>
        <authorList>
            <consortium name="The Broad Institute Genomics Platform"/>
            <consortium name="The Broad Institute Genome Sequencing Center for Infectious Disease"/>
            <person name="Wu L."/>
            <person name="Ma J."/>
        </authorList>
    </citation>
    <scope>NUCLEOTIDE SEQUENCE [LARGE SCALE GENOMIC DNA]</scope>
    <source>
        <strain evidence="3">JCM 32105</strain>
    </source>
</reference>
<organism evidence="2 3">
    <name type="scientific">Nemorincola caseinilytica</name>
    <dbReference type="NCBI Taxonomy" id="2054315"/>
    <lineage>
        <taxon>Bacteria</taxon>
        <taxon>Pseudomonadati</taxon>
        <taxon>Bacteroidota</taxon>
        <taxon>Chitinophagia</taxon>
        <taxon>Chitinophagales</taxon>
        <taxon>Chitinophagaceae</taxon>
        <taxon>Nemorincola</taxon>
    </lineage>
</organism>
<evidence type="ECO:0000259" key="1">
    <source>
        <dbReference type="Pfam" id="PF13568"/>
    </source>
</evidence>
<protein>
    <recommendedName>
        <fullName evidence="1">Outer membrane protein beta-barrel domain-containing protein</fullName>
    </recommendedName>
</protein>